<keyword evidence="6" id="KW-0408">Iron</keyword>
<sequence>MNKSFLGEDFGLRLQYSAVVWSFSRPRSLFTSPDFTFSIFFSAIISFCVVCSADKLMEANEKLLDFRVGSVPTLIYTPEFVTEAEETQLLNNIYQSPIFKWKTLKNRRLQNWGGVVHEKGLLSQDLPPWLAQLTQRIFDETKIFPAKPNHVLVNEYLPEQGIMPHQDGPAYFPAAAILSLGSPVVMDFTPHSILNQCHGISLCSNNHDSGDGEPVCLANHHRFSILLMPRSLLIFKDTAYSEYLHGIEESMVQHYDRAVNLTEAVRDHELDSLLPDSVTTVEGRTTSREVRYFHRTSNRVSLTCRLVLKVHKNLIKV</sequence>
<feature type="domain" description="Fe2OG dioxygenase" evidence="8">
    <location>
        <begin position="147"/>
        <end position="308"/>
    </location>
</feature>
<evidence type="ECO:0000313" key="10">
    <source>
        <dbReference type="Proteomes" id="UP001279734"/>
    </source>
</evidence>
<keyword evidence="3" id="KW-0479">Metal-binding</keyword>
<evidence type="ECO:0000256" key="4">
    <source>
        <dbReference type="ARBA" id="ARBA00022964"/>
    </source>
</evidence>
<dbReference type="GO" id="GO:0051213">
    <property type="term" value="F:dioxygenase activity"/>
    <property type="evidence" value="ECO:0007669"/>
    <property type="project" value="UniProtKB-KW"/>
</dbReference>
<protein>
    <recommendedName>
        <fullName evidence="8">Fe2OG dioxygenase domain-containing protein</fullName>
    </recommendedName>
</protein>
<keyword evidence="5" id="KW-0560">Oxidoreductase</keyword>
<evidence type="ECO:0000256" key="7">
    <source>
        <dbReference type="ARBA" id="ARBA00023242"/>
    </source>
</evidence>
<dbReference type="SUPFAM" id="SSF51197">
    <property type="entry name" value="Clavaminate synthase-like"/>
    <property type="match status" value="1"/>
</dbReference>
<evidence type="ECO:0000256" key="5">
    <source>
        <dbReference type="ARBA" id="ARBA00023002"/>
    </source>
</evidence>
<comment type="subcellular location">
    <subcellularLocation>
        <location evidence="1">Nucleus</location>
    </subcellularLocation>
</comment>
<dbReference type="EMBL" id="BSYO01000002">
    <property type="protein sequence ID" value="GMH01201.1"/>
    <property type="molecule type" value="Genomic_DNA"/>
</dbReference>
<comment type="similarity">
    <text evidence="2">Belongs to the alkB family.</text>
</comment>
<dbReference type="PANTHER" id="PTHR46030:SF1">
    <property type="entry name" value="ALPHA-KETOGLUTARATE-DEPENDENT DIOXYGENASE ALKB HOMOLOG 6"/>
    <property type="match status" value="1"/>
</dbReference>
<proteinExistence type="inferred from homology"/>
<accession>A0AAD3XD90</accession>
<dbReference type="InterPro" id="IPR032862">
    <property type="entry name" value="ALKBH6"/>
</dbReference>
<dbReference type="PROSITE" id="PS51471">
    <property type="entry name" value="FE2OG_OXY"/>
    <property type="match status" value="1"/>
</dbReference>
<keyword evidence="4" id="KW-0223">Dioxygenase</keyword>
<keyword evidence="10" id="KW-1185">Reference proteome</keyword>
<reference evidence="9" key="1">
    <citation type="submission" date="2023-05" db="EMBL/GenBank/DDBJ databases">
        <title>Nepenthes gracilis genome sequencing.</title>
        <authorList>
            <person name="Fukushima K."/>
        </authorList>
    </citation>
    <scope>NUCLEOTIDE SEQUENCE</scope>
    <source>
        <strain evidence="9">SING2019-196</strain>
    </source>
</reference>
<evidence type="ECO:0000256" key="6">
    <source>
        <dbReference type="ARBA" id="ARBA00023004"/>
    </source>
</evidence>
<comment type="caution">
    <text evidence="9">The sequence shown here is derived from an EMBL/GenBank/DDBJ whole genome shotgun (WGS) entry which is preliminary data.</text>
</comment>
<dbReference type="InterPro" id="IPR005123">
    <property type="entry name" value="Oxoglu/Fe-dep_dioxygenase_dom"/>
</dbReference>
<evidence type="ECO:0000313" key="9">
    <source>
        <dbReference type="EMBL" id="GMH01201.1"/>
    </source>
</evidence>
<evidence type="ECO:0000256" key="1">
    <source>
        <dbReference type="ARBA" id="ARBA00004123"/>
    </source>
</evidence>
<evidence type="ECO:0000256" key="2">
    <source>
        <dbReference type="ARBA" id="ARBA00007879"/>
    </source>
</evidence>
<name>A0AAD3XD90_NEPGR</name>
<dbReference type="AlphaFoldDB" id="A0AAD3XD90"/>
<dbReference type="GO" id="GO:0005634">
    <property type="term" value="C:nucleus"/>
    <property type="evidence" value="ECO:0007669"/>
    <property type="project" value="UniProtKB-SubCell"/>
</dbReference>
<dbReference type="Pfam" id="PF13532">
    <property type="entry name" value="2OG-FeII_Oxy_2"/>
    <property type="match status" value="1"/>
</dbReference>
<dbReference type="GO" id="GO:0046872">
    <property type="term" value="F:metal ion binding"/>
    <property type="evidence" value="ECO:0007669"/>
    <property type="project" value="UniProtKB-KW"/>
</dbReference>
<keyword evidence="7" id="KW-0539">Nucleus</keyword>
<gene>
    <name evidence="9" type="ORF">Nepgr_003040</name>
</gene>
<evidence type="ECO:0000256" key="3">
    <source>
        <dbReference type="ARBA" id="ARBA00022723"/>
    </source>
</evidence>
<dbReference type="Gene3D" id="2.60.120.590">
    <property type="entry name" value="Alpha-ketoglutarate-dependent dioxygenase AlkB-like"/>
    <property type="match status" value="1"/>
</dbReference>
<dbReference type="Proteomes" id="UP001279734">
    <property type="component" value="Unassembled WGS sequence"/>
</dbReference>
<dbReference type="InterPro" id="IPR027450">
    <property type="entry name" value="AlkB-like"/>
</dbReference>
<evidence type="ECO:0000259" key="8">
    <source>
        <dbReference type="PROSITE" id="PS51471"/>
    </source>
</evidence>
<dbReference type="PANTHER" id="PTHR46030">
    <property type="entry name" value="ALPHA-KETOGLUTARATE-DEPENDENT DIOXYGENASE ALKB HOMOLOG 6"/>
    <property type="match status" value="1"/>
</dbReference>
<dbReference type="InterPro" id="IPR037151">
    <property type="entry name" value="AlkB-like_sf"/>
</dbReference>
<organism evidence="9 10">
    <name type="scientific">Nepenthes gracilis</name>
    <name type="common">Slender pitcher plant</name>
    <dbReference type="NCBI Taxonomy" id="150966"/>
    <lineage>
        <taxon>Eukaryota</taxon>
        <taxon>Viridiplantae</taxon>
        <taxon>Streptophyta</taxon>
        <taxon>Embryophyta</taxon>
        <taxon>Tracheophyta</taxon>
        <taxon>Spermatophyta</taxon>
        <taxon>Magnoliopsida</taxon>
        <taxon>eudicotyledons</taxon>
        <taxon>Gunneridae</taxon>
        <taxon>Pentapetalae</taxon>
        <taxon>Caryophyllales</taxon>
        <taxon>Nepenthaceae</taxon>
        <taxon>Nepenthes</taxon>
    </lineage>
</organism>